<dbReference type="RefSeq" id="WP_271880768.1">
    <property type="nucleotide sequence ID" value="NZ_JAOTGY010000007.1"/>
</dbReference>
<gene>
    <name evidence="1" type="ORF">ODU72_04910</name>
</gene>
<organism evidence="1 2">
    <name type="scientific">Lactobacillus amylovorus</name>
    <dbReference type="NCBI Taxonomy" id="1604"/>
    <lineage>
        <taxon>Bacteria</taxon>
        <taxon>Bacillati</taxon>
        <taxon>Bacillota</taxon>
        <taxon>Bacilli</taxon>
        <taxon>Lactobacillales</taxon>
        <taxon>Lactobacillaceae</taxon>
        <taxon>Lactobacillus</taxon>
    </lineage>
</organism>
<reference evidence="1" key="2">
    <citation type="submission" date="2022-10" db="EMBL/GenBank/DDBJ databases">
        <authorList>
            <person name="Kostovova I."/>
            <person name="Moravkova M."/>
            <person name="Pechar R."/>
        </authorList>
    </citation>
    <scope>NUCLEOTIDE SEQUENCE</scope>
    <source>
        <strain evidence="1">M490A</strain>
    </source>
</reference>
<proteinExistence type="predicted"/>
<protein>
    <submittedName>
        <fullName evidence="1">Uncharacterized protein</fullName>
    </submittedName>
</protein>
<sequence>MTKETKKQVKHAYDLEVGQSYILSDGFDHDVVKLVRQNTYDDQSYCLDGVKMSVPEFDNLYQLFNYCKKQGYKIYET</sequence>
<accession>A0A9X3W4T4</accession>
<reference evidence="1" key="1">
    <citation type="journal article" date="2022" name="Microorganisms">
        <title>Antibiotic Susceptibility, Resistance Gene Determinants and Corresponding Genomic Regions in Lactobacillus amylovorus Isolates Derived from Wild Boars and Domestic Pigs.</title>
        <authorList>
            <person name="Moravkova M."/>
            <person name="Kostovova I."/>
            <person name="Kavanova K."/>
            <person name="Pechar R."/>
            <person name="Stanek S."/>
            <person name="Brychta A."/>
            <person name="Zeman M."/>
            <person name="Kubasova T."/>
        </authorList>
    </citation>
    <scope>NUCLEOTIDE SEQUENCE</scope>
    <source>
        <strain evidence="1">M490A</strain>
    </source>
</reference>
<dbReference type="EMBL" id="JAOTGY010000007">
    <property type="protein sequence ID" value="MDB6258019.1"/>
    <property type="molecule type" value="Genomic_DNA"/>
</dbReference>
<evidence type="ECO:0000313" key="2">
    <source>
        <dbReference type="Proteomes" id="UP001141981"/>
    </source>
</evidence>
<evidence type="ECO:0000313" key="1">
    <source>
        <dbReference type="EMBL" id="MDB6258019.1"/>
    </source>
</evidence>
<comment type="caution">
    <text evidence="1">The sequence shown here is derived from an EMBL/GenBank/DDBJ whole genome shotgun (WGS) entry which is preliminary data.</text>
</comment>
<dbReference type="AlphaFoldDB" id="A0A9X3W4T4"/>
<name>A0A9X3W4T4_LACAM</name>
<dbReference type="Proteomes" id="UP001141981">
    <property type="component" value="Unassembled WGS sequence"/>
</dbReference>